<evidence type="ECO:0000256" key="2">
    <source>
        <dbReference type="ARBA" id="ARBA00022448"/>
    </source>
</evidence>
<dbReference type="Proteomes" id="UP000197092">
    <property type="component" value="Chromosome 1"/>
</dbReference>
<dbReference type="GO" id="GO:0009279">
    <property type="term" value="C:cell outer membrane"/>
    <property type="evidence" value="ECO:0007669"/>
    <property type="project" value="UniProtKB-SubCell"/>
</dbReference>
<evidence type="ECO:0000256" key="1">
    <source>
        <dbReference type="ARBA" id="ARBA00004370"/>
    </source>
</evidence>
<dbReference type="NCBIfam" id="TIGR02515">
    <property type="entry name" value="IV_pilus_PilQ"/>
    <property type="match status" value="1"/>
</dbReference>
<dbReference type="InterPro" id="IPR011662">
    <property type="entry name" value="Secretin/TonB_short_N"/>
</dbReference>
<comment type="subcellular location">
    <subcellularLocation>
        <location evidence="8">Cell outer membrane</location>
    </subcellularLocation>
    <subcellularLocation>
        <location evidence="1">Membrane</location>
    </subcellularLocation>
</comment>
<dbReference type="InterPro" id="IPR013355">
    <property type="entry name" value="Pilus_4_PilQ"/>
</dbReference>
<reference evidence="12" key="1">
    <citation type="submission" date="2016-12" db="EMBL/GenBank/DDBJ databases">
        <title>Comparative genomic analysis reveals the diversity, evolution, and environmental adaptation strategies of the genus Vibrio.</title>
        <authorList>
            <person name="Lin H."/>
            <person name="Wang X."/>
            <person name="Zhang X.-H."/>
        </authorList>
    </citation>
    <scope>NUCLEOTIDE SEQUENCE [LARGE SCALE GENOMIC DNA]</scope>
    <source>
        <strain evidence="12">QT6D1</strain>
    </source>
</reference>
<dbReference type="EMBL" id="CP018308">
    <property type="protein sequence ID" value="ASI89184.1"/>
    <property type="molecule type" value="Genomic_DNA"/>
</dbReference>
<dbReference type="Gene3D" id="3.30.1370.120">
    <property type="match status" value="1"/>
</dbReference>
<evidence type="ECO:0000256" key="3">
    <source>
        <dbReference type="ARBA" id="ARBA00022729"/>
    </source>
</evidence>
<dbReference type="InterPro" id="IPR051808">
    <property type="entry name" value="Type_IV_pilus_biogenesis"/>
</dbReference>
<evidence type="ECO:0000313" key="11">
    <source>
        <dbReference type="EMBL" id="ASI89184.1"/>
    </source>
</evidence>
<dbReference type="InterPro" id="IPR001775">
    <property type="entry name" value="GspD/PilQ"/>
</dbReference>
<dbReference type="KEGG" id="vsh:BSZ05_04845"/>
<dbReference type="InterPro" id="IPR021731">
    <property type="entry name" value="AMIN_dom"/>
</dbReference>
<dbReference type="Pfam" id="PF03958">
    <property type="entry name" value="Secretin_N"/>
    <property type="match status" value="1"/>
</dbReference>
<feature type="domain" description="Secretin/TonB short N-terminal" evidence="10">
    <location>
        <begin position="180"/>
        <end position="228"/>
    </location>
</feature>
<dbReference type="AlphaFoldDB" id="A0AAN1FEI0"/>
<evidence type="ECO:0000256" key="6">
    <source>
        <dbReference type="ARBA" id="ARBA00023237"/>
    </source>
</evidence>
<dbReference type="PANTHER" id="PTHR30604:SF1">
    <property type="entry name" value="DNA UTILIZATION PROTEIN HOFQ"/>
    <property type="match status" value="1"/>
</dbReference>
<evidence type="ECO:0000256" key="9">
    <source>
        <dbReference type="SAM" id="Phobius"/>
    </source>
</evidence>
<evidence type="ECO:0000313" key="12">
    <source>
        <dbReference type="Proteomes" id="UP000197092"/>
    </source>
</evidence>
<dbReference type="SMART" id="SM00965">
    <property type="entry name" value="STN"/>
    <property type="match status" value="1"/>
</dbReference>
<keyword evidence="9" id="KW-0812">Transmembrane</keyword>
<evidence type="ECO:0000256" key="4">
    <source>
        <dbReference type="ARBA" id="ARBA00022927"/>
    </source>
</evidence>
<proteinExistence type="inferred from homology"/>
<dbReference type="Gene3D" id="2.60.40.3470">
    <property type="match status" value="1"/>
</dbReference>
<name>A0AAN1FEI0_9VIBR</name>
<evidence type="ECO:0000256" key="8">
    <source>
        <dbReference type="RuleBase" id="RU004004"/>
    </source>
</evidence>
<dbReference type="GO" id="GO:0009306">
    <property type="term" value="P:protein secretion"/>
    <property type="evidence" value="ECO:0007669"/>
    <property type="project" value="InterPro"/>
</dbReference>
<gene>
    <name evidence="11" type="ORF">BSZ05_04845</name>
</gene>
<dbReference type="PANTHER" id="PTHR30604">
    <property type="entry name" value="PROTEIN TRANSPORT PROTEIN HOFQ"/>
    <property type="match status" value="1"/>
</dbReference>
<dbReference type="InterPro" id="IPR004846">
    <property type="entry name" value="T2SS/T3SS_dom"/>
</dbReference>
<dbReference type="InterPro" id="IPR005644">
    <property type="entry name" value="NolW-like"/>
</dbReference>
<organism evidence="11 12">
    <name type="scientific">Vibrio mediterranei</name>
    <dbReference type="NCBI Taxonomy" id="689"/>
    <lineage>
        <taxon>Bacteria</taxon>
        <taxon>Pseudomonadati</taxon>
        <taxon>Pseudomonadota</taxon>
        <taxon>Gammaproteobacteria</taxon>
        <taxon>Vibrionales</taxon>
        <taxon>Vibrionaceae</taxon>
        <taxon>Vibrio</taxon>
    </lineage>
</organism>
<keyword evidence="6" id="KW-0998">Cell outer membrane</keyword>
<keyword evidence="9" id="KW-1133">Transmembrane helix</keyword>
<keyword evidence="2 8" id="KW-0813">Transport</keyword>
<evidence type="ECO:0000259" key="10">
    <source>
        <dbReference type="SMART" id="SM00965"/>
    </source>
</evidence>
<keyword evidence="4" id="KW-0653">Protein transport</keyword>
<feature type="transmembrane region" description="Helical" evidence="9">
    <location>
        <begin position="12"/>
        <end position="32"/>
    </location>
</feature>
<protein>
    <submittedName>
        <fullName evidence="11">Fimbrial protein</fullName>
    </submittedName>
</protein>
<sequence length="569" mass="62166">MEIQIVTRKMLSIWRWAFYLWALFISTDLIAIPQTNQLVDVSFELDKQKRAVVVIELSHAGSIVDISAESQGIKIVVKQTKIASDKLAILDVTDFSTAVNQIELFDDSPDVRIFVETVTAVQYQYTMHGKQLKVTILPLLQQQSDEQKLFGSHSGKLTSINFQDIPVRSVLQLLADYNHFNLVASDSVQGNLTLRLDGVPWTEVLDIILRVKGLDKRVKGNIILVAPKAELDLQEKQALEKGRLAEQIGQLKSEIININYAKAADVAAMIGGDSDVSMLSERGSVAIDERTNALLVRELPDNLRVIKEIIASLDIPVKQVQIEARVVTIKEGNIEELGIRWGYTSINGDTTIGSTIEGNLASSGIGGGEVDIDDFLNVNLGALSDNAASIAFQVASLGSNTLLDLELSALQSESKAEIISSPRLITTNKKSAYIEQGTEIPYLKSTSSGATAVEFKKAVLSLTVTPQITPDNRLILDLDVTQDRVGEVLKTLEGETVAIDTQRIGTQVLVNDGETVVLGGIFQHAMTSKVDKVPLLGDIPGLGALFRRTYENIGKNELLIFVTPKIITQ</sequence>
<evidence type="ECO:0000256" key="5">
    <source>
        <dbReference type="ARBA" id="ARBA00023136"/>
    </source>
</evidence>
<comment type="similarity">
    <text evidence="7">Belongs to the bacterial secretin family.</text>
</comment>
<dbReference type="InterPro" id="IPR038591">
    <property type="entry name" value="NolW-like_sf"/>
</dbReference>
<keyword evidence="3" id="KW-0732">Signal</keyword>
<keyword evidence="5 9" id="KW-0472">Membrane</keyword>
<accession>A0AAN1FEI0</accession>
<dbReference type="Pfam" id="PF11741">
    <property type="entry name" value="AMIN"/>
    <property type="match status" value="1"/>
</dbReference>
<dbReference type="Gene3D" id="3.30.1370.130">
    <property type="match status" value="1"/>
</dbReference>
<dbReference type="Pfam" id="PF00263">
    <property type="entry name" value="Secretin"/>
    <property type="match status" value="1"/>
</dbReference>
<evidence type="ECO:0000256" key="7">
    <source>
        <dbReference type="RuleBase" id="RU004003"/>
    </source>
</evidence>
<dbReference type="PRINTS" id="PR00811">
    <property type="entry name" value="BCTERIALGSPD"/>
</dbReference>